<dbReference type="InterPro" id="IPR044822">
    <property type="entry name" value="Myb_DNA-bind_4"/>
</dbReference>
<dbReference type="Pfam" id="PF13837">
    <property type="entry name" value="Myb_DNA-bind_4"/>
    <property type="match status" value="1"/>
</dbReference>
<keyword evidence="4" id="KW-1185">Reference proteome</keyword>
<feature type="region of interest" description="Disordered" evidence="1">
    <location>
        <begin position="80"/>
        <end position="136"/>
    </location>
</feature>
<comment type="caution">
    <text evidence="3">The sequence shown here is derived from an EMBL/GenBank/DDBJ whole genome shotgun (WGS) entry which is preliminary data.</text>
</comment>
<evidence type="ECO:0000259" key="2">
    <source>
        <dbReference type="Pfam" id="PF13837"/>
    </source>
</evidence>
<evidence type="ECO:0000256" key="1">
    <source>
        <dbReference type="SAM" id="MobiDB-lite"/>
    </source>
</evidence>
<dbReference type="EMBL" id="VHII01000024">
    <property type="protein sequence ID" value="KAF1371940.1"/>
    <property type="molecule type" value="Genomic_DNA"/>
</dbReference>
<evidence type="ECO:0000313" key="3">
    <source>
        <dbReference type="EMBL" id="KAF1371940.1"/>
    </source>
</evidence>
<gene>
    <name evidence="3" type="ORF">PFLUV_G00275590</name>
</gene>
<feature type="domain" description="Myb/SANT-like DNA-binding" evidence="2">
    <location>
        <begin position="1"/>
        <end position="56"/>
    </location>
</feature>
<feature type="region of interest" description="Disordered" evidence="1">
    <location>
        <begin position="1"/>
        <end position="21"/>
    </location>
</feature>
<proteinExistence type="predicted"/>
<accession>A0A6A5DX27</accession>
<reference evidence="3 4" key="1">
    <citation type="submission" date="2019-06" db="EMBL/GenBank/DDBJ databases">
        <title>A chromosome-scale genome assembly of the European perch, Perca fluviatilis.</title>
        <authorList>
            <person name="Roques C."/>
            <person name="Zahm M."/>
            <person name="Cabau C."/>
            <person name="Klopp C."/>
            <person name="Bouchez O."/>
            <person name="Donnadieu C."/>
            <person name="Kuhl H."/>
            <person name="Gislard M."/>
            <person name="Guendouz S."/>
            <person name="Journot L."/>
            <person name="Haffray P."/>
            <person name="Bestin A."/>
            <person name="Morvezen R."/>
            <person name="Feron R."/>
            <person name="Wen M."/>
            <person name="Jouanno E."/>
            <person name="Herpin A."/>
            <person name="Schartl M."/>
            <person name="Postlethwait J."/>
            <person name="Schaerlinger B."/>
            <person name="Chardard D."/>
            <person name="Lecocq T."/>
            <person name="Poncet C."/>
            <person name="Jaffrelo L."/>
            <person name="Lampietro C."/>
            <person name="Guiguen Y."/>
        </authorList>
    </citation>
    <scope>NUCLEOTIDE SEQUENCE [LARGE SCALE GENOMIC DNA]</scope>
    <source>
        <tissue evidence="3">Blood</tissue>
    </source>
</reference>
<name>A0A6A5DX27_PERFL</name>
<organism evidence="3 4">
    <name type="scientific">Perca fluviatilis</name>
    <name type="common">European perch</name>
    <dbReference type="NCBI Taxonomy" id="8168"/>
    <lineage>
        <taxon>Eukaryota</taxon>
        <taxon>Metazoa</taxon>
        <taxon>Chordata</taxon>
        <taxon>Craniata</taxon>
        <taxon>Vertebrata</taxon>
        <taxon>Euteleostomi</taxon>
        <taxon>Actinopterygii</taxon>
        <taxon>Neopterygii</taxon>
        <taxon>Teleostei</taxon>
        <taxon>Neoteleostei</taxon>
        <taxon>Acanthomorphata</taxon>
        <taxon>Eupercaria</taxon>
        <taxon>Perciformes</taxon>
        <taxon>Percoidei</taxon>
        <taxon>Percidae</taxon>
        <taxon>Percinae</taxon>
        <taxon>Perca</taxon>
    </lineage>
</organism>
<dbReference type="AlphaFoldDB" id="A0A6A5DX27"/>
<feature type="compositionally biased region" description="Basic and acidic residues" evidence="1">
    <location>
        <begin position="122"/>
        <end position="136"/>
    </location>
</feature>
<dbReference type="Proteomes" id="UP000465112">
    <property type="component" value="Chromosome 24"/>
</dbReference>
<feature type="compositionally biased region" description="Low complexity" evidence="1">
    <location>
        <begin position="87"/>
        <end position="107"/>
    </location>
</feature>
<evidence type="ECO:0000313" key="4">
    <source>
        <dbReference type="Proteomes" id="UP000465112"/>
    </source>
</evidence>
<protein>
    <recommendedName>
        <fullName evidence="2">Myb/SANT-like DNA-binding domain-containing protein</fullName>
    </recommendedName>
</protein>
<sequence length="152" mass="17083">MKEMGLEGRATGQQASKKWENLKRKYKELRTLKTGSGTDRGEGTAATWQFYEDMHKVLGAGPSLDPHVVVASFNEDPTPILMETVEPSSPASTSAAISSPLPTTSAPPKKRKKNPILDFLIEESKKEQRRHEEHEAKTERFLCLFEKMIDKL</sequence>